<evidence type="ECO:0000256" key="3">
    <source>
        <dbReference type="ARBA" id="ARBA00022801"/>
    </source>
</evidence>
<dbReference type="Gene3D" id="3.90.1720.10">
    <property type="entry name" value="endopeptidase domain like (from Nostoc punctiforme)"/>
    <property type="match status" value="1"/>
</dbReference>
<sequence>MIKKILFVCTLSFLMISCGSSKNVSGTYQKTASTITPKAVDVASVKSEATEEVKVNEVTVADKIIWTAVTYKGVPYRFGGMTKKGMDCSGLIFTSFQQRDVSIARSSREMYRQGERISLREVQRGDLLFFKTRGRRGPINHVGLVTSVDNGDVRFIHSTTSQGVIVTSLHENYWKRAFIEAKRVL</sequence>
<dbReference type="PANTHER" id="PTHR47053">
    <property type="entry name" value="MUREIN DD-ENDOPEPTIDASE MEPH-RELATED"/>
    <property type="match status" value="1"/>
</dbReference>
<evidence type="ECO:0000313" key="8">
    <source>
        <dbReference type="Proteomes" id="UP000285780"/>
    </source>
</evidence>
<protein>
    <submittedName>
        <fullName evidence="7">Cell wall-associated NlpC family hydrolase</fullName>
    </submittedName>
</protein>
<keyword evidence="3 7" id="KW-0378">Hydrolase</keyword>
<proteinExistence type="inferred from homology"/>
<dbReference type="InterPro" id="IPR038765">
    <property type="entry name" value="Papain-like_cys_pep_sf"/>
</dbReference>
<evidence type="ECO:0000256" key="1">
    <source>
        <dbReference type="ARBA" id="ARBA00007074"/>
    </source>
</evidence>
<dbReference type="GO" id="GO:0006508">
    <property type="term" value="P:proteolysis"/>
    <property type="evidence" value="ECO:0007669"/>
    <property type="project" value="UniProtKB-KW"/>
</dbReference>
<evidence type="ECO:0000259" key="6">
    <source>
        <dbReference type="PROSITE" id="PS51935"/>
    </source>
</evidence>
<dbReference type="GO" id="GO:0008234">
    <property type="term" value="F:cysteine-type peptidase activity"/>
    <property type="evidence" value="ECO:0007669"/>
    <property type="project" value="UniProtKB-KW"/>
</dbReference>
<name>A0A420E3P5_9FLAO</name>
<dbReference type="EMBL" id="RAQM01000006">
    <property type="protein sequence ID" value="RKF04660.1"/>
    <property type="molecule type" value="Genomic_DNA"/>
</dbReference>
<dbReference type="InterPro" id="IPR051202">
    <property type="entry name" value="Peptidase_C40"/>
</dbReference>
<dbReference type="Pfam" id="PF00877">
    <property type="entry name" value="NLPC_P60"/>
    <property type="match status" value="1"/>
</dbReference>
<keyword evidence="4" id="KW-0788">Thiol protease</keyword>
<dbReference type="AlphaFoldDB" id="A0A420E3P5"/>
<accession>A0A420E3P5</accession>
<dbReference type="Proteomes" id="UP000285780">
    <property type="component" value="Unassembled WGS sequence"/>
</dbReference>
<organism evidence="7 8">
    <name type="scientific">Tenacibaculum lutimaris</name>
    <dbReference type="NCBI Taxonomy" id="285258"/>
    <lineage>
        <taxon>Bacteria</taxon>
        <taxon>Pseudomonadati</taxon>
        <taxon>Bacteroidota</taxon>
        <taxon>Flavobacteriia</taxon>
        <taxon>Flavobacteriales</taxon>
        <taxon>Flavobacteriaceae</taxon>
        <taxon>Tenacibaculum</taxon>
    </lineage>
</organism>
<gene>
    <name evidence="7" type="ORF">C8N26_0045</name>
</gene>
<dbReference type="RefSeq" id="WP_120185536.1">
    <property type="nucleotide sequence ID" value="NZ_RAQM01000006.1"/>
</dbReference>
<reference evidence="7 8" key="1">
    <citation type="submission" date="2018-09" db="EMBL/GenBank/DDBJ databases">
        <title>Genomic Encyclopedia of Archaeal and Bacterial Type Strains, Phase II (KMG-II): from individual species to whole genera.</title>
        <authorList>
            <person name="Goeker M."/>
        </authorList>
    </citation>
    <scope>NUCLEOTIDE SEQUENCE [LARGE SCALE GENOMIC DNA]</scope>
    <source>
        <strain evidence="7 8">DSM 16505</strain>
    </source>
</reference>
<evidence type="ECO:0000256" key="2">
    <source>
        <dbReference type="ARBA" id="ARBA00022670"/>
    </source>
</evidence>
<dbReference type="PROSITE" id="PS51935">
    <property type="entry name" value="NLPC_P60"/>
    <property type="match status" value="1"/>
</dbReference>
<evidence type="ECO:0000313" key="7">
    <source>
        <dbReference type="EMBL" id="RKF04660.1"/>
    </source>
</evidence>
<dbReference type="SUPFAM" id="SSF54001">
    <property type="entry name" value="Cysteine proteinases"/>
    <property type="match status" value="1"/>
</dbReference>
<comment type="caution">
    <text evidence="7">The sequence shown here is derived from an EMBL/GenBank/DDBJ whole genome shotgun (WGS) entry which is preliminary data.</text>
</comment>
<evidence type="ECO:0000256" key="5">
    <source>
        <dbReference type="SAM" id="SignalP"/>
    </source>
</evidence>
<feature type="domain" description="NlpC/P60" evidence="6">
    <location>
        <begin position="58"/>
        <end position="185"/>
    </location>
</feature>
<dbReference type="PROSITE" id="PS51257">
    <property type="entry name" value="PROKAR_LIPOPROTEIN"/>
    <property type="match status" value="1"/>
</dbReference>
<dbReference type="PANTHER" id="PTHR47053:SF1">
    <property type="entry name" value="MUREIN DD-ENDOPEPTIDASE MEPH-RELATED"/>
    <property type="match status" value="1"/>
</dbReference>
<feature type="signal peptide" evidence="5">
    <location>
        <begin position="1"/>
        <end position="21"/>
    </location>
</feature>
<dbReference type="InterPro" id="IPR000064">
    <property type="entry name" value="NLP_P60_dom"/>
</dbReference>
<evidence type="ECO:0000256" key="4">
    <source>
        <dbReference type="ARBA" id="ARBA00022807"/>
    </source>
</evidence>
<keyword evidence="5" id="KW-0732">Signal</keyword>
<comment type="similarity">
    <text evidence="1">Belongs to the peptidase C40 family.</text>
</comment>
<keyword evidence="8" id="KW-1185">Reference proteome</keyword>
<feature type="chain" id="PRO_5019529203" evidence="5">
    <location>
        <begin position="22"/>
        <end position="185"/>
    </location>
</feature>
<keyword evidence="2" id="KW-0645">Protease</keyword>